<dbReference type="EMBL" id="CM056816">
    <property type="protein sequence ID" value="KAJ8632686.1"/>
    <property type="molecule type" value="Genomic_DNA"/>
</dbReference>
<keyword evidence="2" id="KW-1185">Reference proteome</keyword>
<sequence length="183" mass="20474">MEDISRAVISHEAYQTATAAAILSVLLRRRRSISSSGDSLRQLTKRKTSAFPAICLWVFSGDDQPVPVLSSGSDQQDEPEHSRSGNTRMSDRTSADCRRQNTPEPKTSRSDHFCKKPKPGFFSDQPSELQDLYTIESISLQFDSRIPFSPFSLSRSWDKAKTKGVAHQGSHPILSDIQYDRSP</sequence>
<protein>
    <submittedName>
        <fullName evidence="1">Uncharacterized protein</fullName>
    </submittedName>
</protein>
<accession>A0ACC2LGY1</accession>
<evidence type="ECO:0000313" key="2">
    <source>
        <dbReference type="Proteomes" id="UP001234297"/>
    </source>
</evidence>
<dbReference type="Proteomes" id="UP001234297">
    <property type="component" value="Chromosome 8"/>
</dbReference>
<gene>
    <name evidence="1" type="ORF">MRB53_026022</name>
</gene>
<evidence type="ECO:0000313" key="1">
    <source>
        <dbReference type="EMBL" id="KAJ8632686.1"/>
    </source>
</evidence>
<organism evidence="1 2">
    <name type="scientific">Persea americana</name>
    <name type="common">Avocado</name>
    <dbReference type="NCBI Taxonomy" id="3435"/>
    <lineage>
        <taxon>Eukaryota</taxon>
        <taxon>Viridiplantae</taxon>
        <taxon>Streptophyta</taxon>
        <taxon>Embryophyta</taxon>
        <taxon>Tracheophyta</taxon>
        <taxon>Spermatophyta</taxon>
        <taxon>Magnoliopsida</taxon>
        <taxon>Magnoliidae</taxon>
        <taxon>Laurales</taxon>
        <taxon>Lauraceae</taxon>
        <taxon>Persea</taxon>
    </lineage>
</organism>
<proteinExistence type="predicted"/>
<name>A0ACC2LGY1_PERAE</name>
<comment type="caution">
    <text evidence="1">The sequence shown here is derived from an EMBL/GenBank/DDBJ whole genome shotgun (WGS) entry which is preliminary data.</text>
</comment>
<reference evidence="1 2" key="1">
    <citation type="journal article" date="2022" name="Hortic Res">
        <title>A haplotype resolved chromosomal level avocado genome allows analysis of novel avocado genes.</title>
        <authorList>
            <person name="Nath O."/>
            <person name="Fletcher S.J."/>
            <person name="Hayward A."/>
            <person name="Shaw L.M."/>
            <person name="Masouleh A.K."/>
            <person name="Furtado A."/>
            <person name="Henry R.J."/>
            <person name="Mitter N."/>
        </authorList>
    </citation>
    <scope>NUCLEOTIDE SEQUENCE [LARGE SCALE GENOMIC DNA]</scope>
    <source>
        <strain evidence="2">cv. Hass</strain>
    </source>
</reference>